<dbReference type="STRING" id="1121416.SAMN02745220_04263"/>
<dbReference type="Gene3D" id="1.20.120.1760">
    <property type="match status" value="1"/>
</dbReference>
<protein>
    <submittedName>
        <fullName evidence="4">Phosphatidylglycerophosphate synthase</fullName>
    </submittedName>
</protein>
<evidence type="ECO:0000313" key="4">
    <source>
        <dbReference type="EMBL" id="SHO51872.1"/>
    </source>
</evidence>
<dbReference type="InterPro" id="IPR043130">
    <property type="entry name" value="CDP-OH_PTrfase_TM_dom"/>
</dbReference>
<evidence type="ECO:0000256" key="1">
    <source>
        <dbReference type="ARBA" id="ARBA00022679"/>
    </source>
</evidence>
<keyword evidence="3" id="KW-1133">Transmembrane helix</keyword>
<dbReference type="GO" id="GO:0008654">
    <property type="term" value="P:phospholipid biosynthetic process"/>
    <property type="evidence" value="ECO:0007669"/>
    <property type="project" value="InterPro"/>
</dbReference>
<comment type="similarity">
    <text evidence="2">Belongs to the CDP-alcohol phosphatidyltransferase class-I family.</text>
</comment>
<feature type="transmembrane region" description="Helical" evidence="3">
    <location>
        <begin position="191"/>
        <end position="219"/>
    </location>
</feature>
<proteinExistence type="inferred from homology"/>
<evidence type="ECO:0000256" key="3">
    <source>
        <dbReference type="SAM" id="Phobius"/>
    </source>
</evidence>
<dbReference type="PROSITE" id="PS00379">
    <property type="entry name" value="CDP_ALCOHOL_P_TRANSF"/>
    <property type="match status" value="1"/>
</dbReference>
<reference evidence="4 5" key="1">
    <citation type="submission" date="2016-12" db="EMBL/GenBank/DDBJ databases">
        <authorList>
            <person name="Song W.-J."/>
            <person name="Kurnit D.M."/>
        </authorList>
    </citation>
    <scope>NUCLEOTIDE SEQUENCE [LARGE SCALE GENOMIC DNA]</scope>
    <source>
        <strain evidence="4 5">DSM 18488</strain>
    </source>
</reference>
<dbReference type="GO" id="GO:0016780">
    <property type="term" value="F:phosphotransferase activity, for other substituted phosphate groups"/>
    <property type="evidence" value="ECO:0007669"/>
    <property type="project" value="InterPro"/>
</dbReference>
<dbReference type="RefSeq" id="WP_073615677.1">
    <property type="nucleotide sequence ID" value="NZ_FRFE01000029.1"/>
</dbReference>
<keyword evidence="5" id="KW-1185">Reference proteome</keyword>
<dbReference type="InterPro" id="IPR048254">
    <property type="entry name" value="CDP_ALCOHOL_P_TRANSF_CS"/>
</dbReference>
<dbReference type="Pfam" id="PF01066">
    <property type="entry name" value="CDP-OH_P_transf"/>
    <property type="match status" value="1"/>
</dbReference>
<dbReference type="EMBL" id="FRFE01000029">
    <property type="protein sequence ID" value="SHO51872.1"/>
    <property type="molecule type" value="Genomic_DNA"/>
</dbReference>
<dbReference type="OrthoDB" id="9785831at2"/>
<keyword evidence="1 2" id="KW-0808">Transferase</keyword>
<name>A0A1M7YGW6_9BACT</name>
<feature type="transmembrane region" description="Helical" evidence="3">
    <location>
        <begin position="341"/>
        <end position="362"/>
    </location>
</feature>
<dbReference type="InterPro" id="IPR000462">
    <property type="entry name" value="CDP-OH_P_trans"/>
</dbReference>
<gene>
    <name evidence="4" type="ORF">SAMN02745220_04263</name>
</gene>
<accession>A0A1M7YGW6</accession>
<dbReference type="Proteomes" id="UP000184603">
    <property type="component" value="Unassembled WGS sequence"/>
</dbReference>
<dbReference type="AlphaFoldDB" id="A0A1M7YGW6"/>
<keyword evidence="3" id="KW-0812">Transmembrane</keyword>
<evidence type="ECO:0000256" key="2">
    <source>
        <dbReference type="RuleBase" id="RU003750"/>
    </source>
</evidence>
<feature type="transmembrane region" description="Helical" evidence="3">
    <location>
        <begin position="295"/>
        <end position="312"/>
    </location>
</feature>
<sequence length="401" mass="45208">MSNFVYFFQPCPEKLWGLTSADRIGRILKKSGVQQLEVSIDSLNTNDSVLIVRGDYLFDDRLIEYLAKTPKIILHSGDQRNDIVAIHSPAHSAAQAMTVIEGKAGIDSLSDFLSQTPATTSIAYQEKLHKSEPPFLLPITSENKEELEKRLFDWSYKGITDLVTKWAWPRPARRAVGLCVRWNIRPNHVTLLSLVLVIISGLCFIKGQYGLGLLAGWLMTYLDTVDGKLARVTLQSSKFGHYFDHLIDLIHPPVWYILWGLGLTTAQLSGLTFPLSTVLYAMLLGYIAGRLVEGSFNWLLGCSFSIFSWQPIDAYFRLITARRNPNLILLTLSILVGRPEIGLLAVTFWTVTTSLFLVGRLLMAGWSRYHAGTLRSWLADVDSPRYNTSRAARLFTQHFKK</sequence>
<evidence type="ECO:0000313" key="5">
    <source>
        <dbReference type="Proteomes" id="UP000184603"/>
    </source>
</evidence>
<dbReference type="GO" id="GO:0016020">
    <property type="term" value="C:membrane"/>
    <property type="evidence" value="ECO:0007669"/>
    <property type="project" value="InterPro"/>
</dbReference>
<feature type="transmembrane region" description="Helical" evidence="3">
    <location>
        <begin position="256"/>
        <end position="283"/>
    </location>
</feature>
<keyword evidence="3" id="KW-0472">Membrane</keyword>
<organism evidence="4 5">
    <name type="scientific">Desulfopila aestuarii DSM 18488</name>
    <dbReference type="NCBI Taxonomy" id="1121416"/>
    <lineage>
        <taxon>Bacteria</taxon>
        <taxon>Pseudomonadati</taxon>
        <taxon>Thermodesulfobacteriota</taxon>
        <taxon>Desulfobulbia</taxon>
        <taxon>Desulfobulbales</taxon>
        <taxon>Desulfocapsaceae</taxon>
        <taxon>Desulfopila</taxon>
    </lineage>
</organism>